<dbReference type="KEGG" id="gce:KYE46_09445"/>
<keyword evidence="13" id="KW-1185">Reference proteome</keyword>
<evidence type="ECO:0000256" key="2">
    <source>
        <dbReference type="ARBA" id="ARBA00011557"/>
    </source>
</evidence>
<keyword evidence="8 9" id="KW-0472">Membrane</keyword>
<comment type="function">
    <text evidence="10">Part of the ABC transporter complex UgpBAEC involved in sn-glycerol-3-phosphate (G3P) import. Probably responsible for the translocation of the substrate across the membrane.</text>
</comment>
<name>A0A8F6TU24_9RHOB</name>
<comment type="similarity">
    <text evidence="9">Belongs to the binding-protein-dependent transport system permease family.</text>
</comment>
<dbReference type="CDD" id="cd06261">
    <property type="entry name" value="TM_PBP2"/>
    <property type="match status" value="1"/>
</dbReference>
<feature type="transmembrane region" description="Helical" evidence="9">
    <location>
        <begin position="204"/>
        <end position="227"/>
    </location>
</feature>
<organism evidence="12 13">
    <name type="scientific">Gymnodinialimonas ceratoperidinii</name>
    <dbReference type="NCBI Taxonomy" id="2856823"/>
    <lineage>
        <taxon>Bacteria</taxon>
        <taxon>Pseudomonadati</taxon>
        <taxon>Pseudomonadota</taxon>
        <taxon>Alphaproteobacteria</taxon>
        <taxon>Rhodobacterales</taxon>
        <taxon>Paracoccaceae</taxon>
        <taxon>Gymnodinialimonas</taxon>
    </lineage>
</organism>
<evidence type="ECO:0000256" key="8">
    <source>
        <dbReference type="ARBA" id="ARBA00023136"/>
    </source>
</evidence>
<evidence type="ECO:0000256" key="10">
    <source>
        <dbReference type="RuleBase" id="RU363056"/>
    </source>
</evidence>
<dbReference type="Pfam" id="PF00528">
    <property type="entry name" value="BPD_transp_1"/>
    <property type="match status" value="1"/>
</dbReference>
<dbReference type="PANTHER" id="PTHR43744:SF8">
    <property type="entry name" value="SN-GLYCEROL-3-PHOSPHATE TRANSPORT SYSTEM PERMEASE PROTEIN UGPE"/>
    <property type="match status" value="1"/>
</dbReference>
<dbReference type="NCBIfam" id="NF008210">
    <property type="entry name" value="PRK10973.1"/>
    <property type="match status" value="1"/>
</dbReference>
<dbReference type="PROSITE" id="PS50928">
    <property type="entry name" value="ABC_TM1"/>
    <property type="match status" value="1"/>
</dbReference>
<sequence length="301" mass="33474">MADISDTRTTPATATRPAKRFRWDTIGDHAVLIAGALLMLVPVYMVFATSSWDAITVHRNGMQFGFGDRFVENYNAALFEYGGFTDSVNGMTMLANSMILGLGFAIGKIVVGMMAAYAIVYFRLKFATLAFWMIFTTLLLPLEVRILPSYEVITAMNLGNTYTGLIVPLIASATATFFFRQFFRSVPEELIEAARIDGAGPVKFFIDILVPLSRTMIAAMFIIMFVFGWNQYLWPTLITTDESLFTLVRGIRQIIQSYADGSETPDYGQAAALAIIAMTPPVLIVVFFQNWFVKGLTESDK</sequence>
<keyword evidence="4 9" id="KW-0813">Transport</keyword>
<evidence type="ECO:0000259" key="11">
    <source>
        <dbReference type="PROSITE" id="PS50928"/>
    </source>
</evidence>
<feature type="transmembrane region" description="Helical" evidence="9">
    <location>
        <begin position="270"/>
        <end position="293"/>
    </location>
</feature>
<reference evidence="12 13" key="1">
    <citation type="submission" date="2021-07" db="EMBL/GenBank/DDBJ databases">
        <title>A novel Jannaschia species isolated from marine dinoflagellate Ceratoperidinium margalefii.</title>
        <authorList>
            <person name="Jiang Y."/>
            <person name="Li Z."/>
        </authorList>
    </citation>
    <scope>NUCLEOTIDE SEQUENCE [LARGE SCALE GENOMIC DNA]</scope>
    <source>
        <strain evidence="12 13">J12C1-MA-4</strain>
    </source>
</reference>
<evidence type="ECO:0000256" key="6">
    <source>
        <dbReference type="ARBA" id="ARBA00022692"/>
    </source>
</evidence>
<dbReference type="GO" id="GO:0005886">
    <property type="term" value="C:plasma membrane"/>
    <property type="evidence" value="ECO:0007669"/>
    <property type="project" value="UniProtKB-SubCell"/>
</dbReference>
<dbReference type="PANTHER" id="PTHR43744">
    <property type="entry name" value="ABC TRANSPORTER PERMEASE PROTEIN MG189-RELATED-RELATED"/>
    <property type="match status" value="1"/>
</dbReference>
<evidence type="ECO:0000256" key="9">
    <source>
        <dbReference type="RuleBase" id="RU363032"/>
    </source>
</evidence>
<keyword evidence="10" id="KW-0997">Cell inner membrane</keyword>
<dbReference type="AlphaFoldDB" id="A0A8F6TU24"/>
<feature type="transmembrane region" description="Helical" evidence="9">
    <location>
        <begin position="98"/>
        <end position="119"/>
    </location>
</feature>
<feature type="domain" description="ABC transmembrane type-1" evidence="11">
    <location>
        <begin position="94"/>
        <end position="288"/>
    </location>
</feature>
<evidence type="ECO:0000256" key="7">
    <source>
        <dbReference type="ARBA" id="ARBA00022989"/>
    </source>
</evidence>
<keyword evidence="7 9" id="KW-1133">Transmembrane helix</keyword>
<keyword evidence="6 9" id="KW-0812">Transmembrane</keyword>
<protein>
    <recommendedName>
        <fullName evidence="3 10">sn-glycerol-3-phosphate transport system permease protein UgpE</fullName>
    </recommendedName>
</protein>
<comment type="subcellular location">
    <subcellularLocation>
        <location evidence="10">Cell inner membrane</location>
        <topology evidence="10">Multi-pass membrane protein</topology>
    </subcellularLocation>
    <subcellularLocation>
        <location evidence="1 9">Cell membrane</location>
        <topology evidence="1 9">Multi-pass membrane protein</topology>
    </subcellularLocation>
</comment>
<keyword evidence="5 10" id="KW-1003">Cell membrane</keyword>
<gene>
    <name evidence="10 12" type="primary">ugpE</name>
    <name evidence="12" type="ORF">KYE46_09445</name>
</gene>
<accession>A0A8F6TU24</accession>
<proteinExistence type="inferred from homology"/>
<feature type="transmembrane region" description="Helical" evidence="9">
    <location>
        <begin position="162"/>
        <end position="183"/>
    </location>
</feature>
<dbReference type="Proteomes" id="UP000825009">
    <property type="component" value="Chromosome"/>
</dbReference>
<feature type="transmembrane region" description="Helical" evidence="9">
    <location>
        <begin position="26"/>
        <end position="47"/>
    </location>
</feature>
<dbReference type="GO" id="GO:0055085">
    <property type="term" value="P:transmembrane transport"/>
    <property type="evidence" value="ECO:0007669"/>
    <property type="project" value="InterPro"/>
</dbReference>
<evidence type="ECO:0000313" key="13">
    <source>
        <dbReference type="Proteomes" id="UP000825009"/>
    </source>
</evidence>
<feature type="transmembrane region" description="Helical" evidence="9">
    <location>
        <begin position="126"/>
        <end position="142"/>
    </location>
</feature>
<dbReference type="InterPro" id="IPR000515">
    <property type="entry name" value="MetI-like"/>
</dbReference>
<evidence type="ECO:0000256" key="5">
    <source>
        <dbReference type="ARBA" id="ARBA00022475"/>
    </source>
</evidence>
<comment type="subunit">
    <text evidence="2 10">The complex is composed of two ATP-binding proteins (UgpC), two transmembrane proteins (UgpA and UgpE) and a solute-binding protein (UgpB).</text>
</comment>
<evidence type="ECO:0000256" key="3">
    <source>
        <dbReference type="ARBA" id="ARBA00020515"/>
    </source>
</evidence>
<dbReference type="RefSeq" id="WP_219000376.1">
    <property type="nucleotide sequence ID" value="NZ_CP079194.1"/>
</dbReference>
<evidence type="ECO:0000256" key="4">
    <source>
        <dbReference type="ARBA" id="ARBA00022448"/>
    </source>
</evidence>
<evidence type="ECO:0000313" key="12">
    <source>
        <dbReference type="EMBL" id="QXT38179.1"/>
    </source>
</evidence>
<evidence type="ECO:0000256" key="1">
    <source>
        <dbReference type="ARBA" id="ARBA00004651"/>
    </source>
</evidence>
<dbReference type="EMBL" id="CP079194">
    <property type="protein sequence ID" value="QXT38179.1"/>
    <property type="molecule type" value="Genomic_DNA"/>
</dbReference>